<reference evidence="2 3" key="1">
    <citation type="submission" date="2015-01" db="EMBL/GenBank/DDBJ databases">
        <title>Genome of allotetraploid Gossypium barbadense reveals genomic plasticity and fiber elongation in cotton evolution.</title>
        <authorList>
            <person name="Chen X."/>
            <person name="Liu X."/>
            <person name="Zhao B."/>
            <person name="Zheng H."/>
            <person name="Hu Y."/>
            <person name="Lu G."/>
            <person name="Yang C."/>
            <person name="Chen J."/>
            <person name="Shan C."/>
            <person name="Zhang L."/>
            <person name="Zhou Y."/>
            <person name="Wang L."/>
            <person name="Guo W."/>
            <person name="Bai Y."/>
            <person name="Ruan J."/>
            <person name="Shangguan X."/>
            <person name="Mao Y."/>
            <person name="Jiang J."/>
            <person name="Zhu Y."/>
            <person name="Lei J."/>
            <person name="Kang H."/>
            <person name="Chen S."/>
            <person name="He X."/>
            <person name="Wang R."/>
            <person name="Wang Y."/>
            <person name="Chen J."/>
            <person name="Wang L."/>
            <person name="Yu S."/>
            <person name="Wang B."/>
            <person name="Wei J."/>
            <person name="Song S."/>
            <person name="Lu X."/>
            <person name="Gao Z."/>
            <person name="Gu W."/>
            <person name="Deng X."/>
            <person name="Ma D."/>
            <person name="Wang S."/>
            <person name="Liang W."/>
            <person name="Fang L."/>
            <person name="Cai C."/>
            <person name="Zhu X."/>
            <person name="Zhou B."/>
            <person name="Zhang Y."/>
            <person name="Chen Z."/>
            <person name="Xu S."/>
            <person name="Zhu R."/>
            <person name="Wang S."/>
            <person name="Zhang T."/>
            <person name="Zhao G."/>
        </authorList>
    </citation>
    <scope>NUCLEOTIDE SEQUENCE [LARGE SCALE GENOMIC DNA]</scope>
    <source>
        <strain evidence="3">cv. Xinhai21</strain>
        <tissue evidence="2">Leaf</tissue>
    </source>
</reference>
<dbReference type="EMBL" id="KZ669317">
    <property type="protein sequence ID" value="PPR85632.1"/>
    <property type="molecule type" value="Genomic_DNA"/>
</dbReference>
<evidence type="ECO:0000256" key="1">
    <source>
        <dbReference type="SAM" id="MobiDB-lite"/>
    </source>
</evidence>
<feature type="region of interest" description="Disordered" evidence="1">
    <location>
        <begin position="23"/>
        <end position="42"/>
    </location>
</feature>
<feature type="region of interest" description="Disordered" evidence="1">
    <location>
        <begin position="123"/>
        <end position="159"/>
    </location>
</feature>
<name>A0A2P5W3C7_GOSBA</name>
<dbReference type="Proteomes" id="UP000239757">
    <property type="component" value="Unassembled WGS sequence"/>
</dbReference>
<evidence type="ECO:0000313" key="2">
    <source>
        <dbReference type="EMBL" id="PPR85632.1"/>
    </source>
</evidence>
<feature type="compositionally biased region" description="Basic and acidic residues" evidence="1">
    <location>
        <begin position="126"/>
        <end position="135"/>
    </location>
</feature>
<dbReference type="OrthoDB" id="1723222at2759"/>
<proteinExistence type="predicted"/>
<sequence>MSKNRKHVRRACMSHVQEKLKAHEKLTRHQDEHRDETKQIKVGDKVLLDENDPRIATSEHNTDRATPFTVMNIFPHGTIEVTHIVVRNFKVFPNQHGQAHGRTLGHAHTTGSDTAVRYGRVKTKCGRSERSRTRPCDTAVCTNTPKEHGRGPNSRHAQI</sequence>
<evidence type="ECO:0000313" key="3">
    <source>
        <dbReference type="Proteomes" id="UP000239757"/>
    </source>
</evidence>
<organism evidence="2 3">
    <name type="scientific">Gossypium barbadense</name>
    <name type="common">Sea Island cotton</name>
    <name type="synonym">Hibiscus barbadensis</name>
    <dbReference type="NCBI Taxonomy" id="3634"/>
    <lineage>
        <taxon>Eukaryota</taxon>
        <taxon>Viridiplantae</taxon>
        <taxon>Streptophyta</taxon>
        <taxon>Embryophyta</taxon>
        <taxon>Tracheophyta</taxon>
        <taxon>Spermatophyta</taxon>
        <taxon>Magnoliopsida</taxon>
        <taxon>eudicotyledons</taxon>
        <taxon>Gunneridae</taxon>
        <taxon>Pentapetalae</taxon>
        <taxon>rosids</taxon>
        <taxon>malvids</taxon>
        <taxon>Malvales</taxon>
        <taxon>Malvaceae</taxon>
        <taxon>Malvoideae</taxon>
        <taxon>Gossypium</taxon>
    </lineage>
</organism>
<gene>
    <name evidence="2" type="ORF">GOBAR_AA35057</name>
</gene>
<dbReference type="AlphaFoldDB" id="A0A2P5W3C7"/>
<protein>
    <submittedName>
        <fullName evidence="2">Uncharacterized protein</fullName>
    </submittedName>
</protein>
<accession>A0A2P5W3C7</accession>